<proteinExistence type="predicted"/>
<evidence type="ECO:0000256" key="1">
    <source>
        <dbReference type="SAM" id="Phobius"/>
    </source>
</evidence>
<protein>
    <recommendedName>
        <fullName evidence="2">Oligopeptide transport permease C-like N-terminal domain-containing protein</fullName>
    </recommendedName>
</protein>
<feature type="domain" description="Oligopeptide transport permease C-like N-terminal" evidence="2">
    <location>
        <begin position="27"/>
        <end position="72"/>
    </location>
</feature>
<keyword evidence="1" id="KW-0472">Membrane</keyword>
<reference evidence="3" key="1">
    <citation type="submission" date="2022-05" db="EMBL/GenBank/DDBJ databases">
        <title>Draft genome sequence of Clostridium tertium strain CP3 isolated from Peru.</title>
        <authorList>
            <person name="Hurtado R."/>
            <person name="Lima L."/>
            <person name="Sousa T."/>
            <person name="Jaiswal A.K."/>
            <person name="Tiwari S."/>
            <person name="Maturrano L."/>
            <person name="Brenig B."/>
            <person name="Azevedo V."/>
        </authorList>
    </citation>
    <scope>NUCLEOTIDE SEQUENCE</scope>
    <source>
        <strain evidence="3">CP3</strain>
    </source>
</reference>
<dbReference type="RefSeq" id="WP_108507511.1">
    <property type="nucleotide sequence ID" value="NZ_CAXSLY010000026.1"/>
</dbReference>
<sequence length="91" mass="10725">MSNTVAVKQKNKTINKEGSFLNSLKEFFEVIWDNKMARIGFIILVIFLLMAIFGPMFVSEPKSDYLARLKAPSAKHWLRIRLFFCTRLYYK</sequence>
<keyword evidence="4" id="KW-1185">Reference proteome</keyword>
<dbReference type="Proteomes" id="UP001141183">
    <property type="component" value="Unassembled WGS sequence"/>
</dbReference>
<keyword evidence="1" id="KW-1133">Transmembrane helix</keyword>
<organism evidence="3 4">
    <name type="scientific">Clostridium tertium</name>
    <dbReference type="NCBI Taxonomy" id="1559"/>
    <lineage>
        <taxon>Bacteria</taxon>
        <taxon>Bacillati</taxon>
        <taxon>Bacillota</taxon>
        <taxon>Clostridia</taxon>
        <taxon>Eubacteriales</taxon>
        <taxon>Clostridiaceae</taxon>
        <taxon>Clostridium</taxon>
    </lineage>
</organism>
<evidence type="ECO:0000313" key="3">
    <source>
        <dbReference type="EMBL" id="MDC4239832.1"/>
    </source>
</evidence>
<comment type="caution">
    <text evidence="3">The sequence shown here is derived from an EMBL/GenBank/DDBJ whole genome shotgun (WGS) entry which is preliminary data.</text>
</comment>
<gene>
    <name evidence="3" type="ORF">NE398_06600</name>
</gene>
<name>A0A9X3XMJ2_9CLOT</name>
<dbReference type="EMBL" id="JAMRYU010000005">
    <property type="protein sequence ID" value="MDC4239832.1"/>
    <property type="molecule type" value="Genomic_DNA"/>
</dbReference>
<dbReference type="Pfam" id="PF12911">
    <property type="entry name" value="OppC_N"/>
    <property type="match status" value="1"/>
</dbReference>
<dbReference type="InterPro" id="IPR025966">
    <property type="entry name" value="OppC_N"/>
</dbReference>
<evidence type="ECO:0000313" key="4">
    <source>
        <dbReference type="Proteomes" id="UP001141183"/>
    </source>
</evidence>
<evidence type="ECO:0000259" key="2">
    <source>
        <dbReference type="Pfam" id="PF12911"/>
    </source>
</evidence>
<dbReference type="AlphaFoldDB" id="A0A9X3XMJ2"/>
<accession>A0A9X3XMJ2</accession>
<feature type="transmembrane region" description="Helical" evidence="1">
    <location>
        <begin position="36"/>
        <end position="58"/>
    </location>
</feature>
<keyword evidence="1" id="KW-0812">Transmembrane</keyword>
<dbReference type="GO" id="GO:0005886">
    <property type="term" value="C:plasma membrane"/>
    <property type="evidence" value="ECO:0007669"/>
    <property type="project" value="UniProtKB-SubCell"/>
</dbReference>